<organism evidence="4 5">
    <name type="scientific">Aspergillus keveii</name>
    <dbReference type="NCBI Taxonomy" id="714993"/>
    <lineage>
        <taxon>Eukaryota</taxon>
        <taxon>Fungi</taxon>
        <taxon>Dikarya</taxon>
        <taxon>Ascomycota</taxon>
        <taxon>Pezizomycotina</taxon>
        <taxon>Eurotiomycetes</taxon>
        <taxon>Eurotiomycetidae</taxon>
        <taxon>Eurotiales</taxon>
        <taxon>Aspergillaceae</taxon>
        <taxon>Aspergillus</taxon>
        <taxon>Aspergillus subgen. Nidulantes</taxon>
    </lineage>
</organism>
<evidence type="ECO:0000259" key="3">
    <source>
        <dbReference type="Pfam" id="PF14748"/>
    </source>
</evidence>
<evidence type="ECO:0000259" key="2">
    <source>
        <dbReference type="Pfam" id="PF03807"/>
    </source>
</evidence>
<feature type="domain" description="Pyrroline-5-carboxylate reductase catalytic N-terminal" evidence="2">
    <location>
        <begin position="22"/>
        <end position="127"/>
    </location>
</feature>
<evidence type="ECO:0000256" key="1">
    <source>
        <dbReference type="ARBA" id="ARBA00005525"/>
    </source>
</evidence>
<dbReference type="PANTHER" id="PTHR11645:SF21">
    <property type="entry name" value="HYPOTHETICAL PYRROLINE-5-CARBOXYLATE REDUCTASE (EUROFUNG)"/>
    <property type="match status" value="1"/>
</dbReference>
<sequence>MGDAVPPYTSPYPPERPVHETLAIIGCGHIGQALLTGLLAATSDQPDRSAGKITRFIATTRGEATAEMLGQQYNKESDRVIIYTSENNLLAIRESGTVILACRPGDLDGILNTDGIRFKLSRKLVISKRVCGEPSTDPTVVRAAPNLAAGWKCSMTIIENREPLPEDRLAMVTWIFERVEQVKFLFGDAFCAGAMLASGGPAVMSVAVSGMFDGCVEGGLTQAETIAIGHQMLIGLVAPLNCPHHLLHMRESAASCPKAPTIKTLNKLEKQGVRGLFADAMVEGIECVP</sequence>
<gene>
    <name evidence="4" type="ORF">BJX66DRAFT_343502</name>
</gene>
<dbReference type="Pfam" id="PF03807">
    <property type="entry name" value="F420_oxidored"/>
    <property type="match status" value="1"/>
</dbReference>
<keyword evidence="5" id="KW-1185">Reference proteome</keyword>
<proteinExistence type="inferred from homology"/>
<comment type="similarity">
    <text evidence="1">Belongs to the pyrroline-5-carboxylate reductase family.</text>
</comment>
<dbReference type="InterPro" id="IPR028939">
    <property type="entry name" value="P5C_Rdtase_cat_N"/>
</dbReference>
<dbReference type="EMBL" id="JBFTWV010000159">
    <property type="protein sequence ID" value="KAL2785000.1"/>
    <property type="molecule type" value="Genomic_DNA"/>
</dbReference>
<accession>A0ABR4FP24</accession>
<evidence type="ECO:0000313" key="5">
    <source>
        <dbReference type="Proteomes" id="UP001610563"/>
    </source>
</evidence>
<reference evidence="4 5" key="1">
    <citation type="submission" date="2024-07" db="EMBL/GenBank/DDBJ databases">
        <title>Section-level genome sequencing and comparative genomics of Aspergillus sections Usti and Cavernicolus.</title>
        <authorList>
            <consortium name="Lawrence Berkeley National Laboratory"/>
            <person name="Nybo J.L."/>
            <person name="Vesth T.C."/>
            <person name="Theobald S."/>
            <person name="Frisvad J.C."/>
            <person name="Larsen T.O."/>
            <person name="Kjaerboelling I."/>
            <person name="Rothschild-Mancinelli K."/>
            <person name="Lyhne E.K."/>
            <person name="Kogle M.E."/>
            <person name="Barry K."/>
            <person name="Clum A."/>
            <person name="Na H."/>
            <person name="Ledsgaard L."/>
            <person name="Lin J."/>
            <person name="Lipzen A."/>
            <person name="Kuo A."/>
            <person name="Riley R."/>
            <person name="Mondo S."/>
            <person name="Labutti K."/>
            <person name="Haridas S."/>
            <person name="Pangalinan J."/>
            <person name="Salamov A.A."/>
            <person name="Simmons B.A."/>
            <person name="Magnuson J.K."/>
            <person name="Chen J."/>
            <person name="Drula E."/>
            <person name="Henrissat B."/>
            <person name="Wiebenga A."/>
            <person name="Lubbers R.J."/>
            <person name="Gomes A.C."/>
            <person name="Makela M.R."/>
            <person name="Stajich J."/>
            <person name="Grigoriev I.V."/>
            <person name="Mortensen U.H."/>
            <person name="De Vries R.P."/>
            <person name="Baker S.E."/>
            <person name="Andersen M.R."/>
        </authorList>
    </citation>
    <scope>NUCLEOTIDE SEQUENCE [LARGE SCALE GENOMIC DNA]</scope>
    <source>
        <strain evidence="4 5">CBS 209.92</strain>
    </source>
</reference>
<name>A0ABR4FP24_9EURO</name>
<protein>
    <submittedName>
        <fullName evidence="4">Pyrroline-5-carboxylate reductase</fullName>
    </submittedName>
</protein>
<dbReference type="SUPFAM" id="SSF48179">
    <property type="entry name" value="6-phosphogluconate dehydrogenase C-terminal domain-like"/>
    <property type="match status" value="1"/>
</dbReference>
<dbReference type="SUPFAM" id="SSF51735">
    <property type="entry name" value="NAD(P)-binding Rossmann-fold domains"/>
    <property type="match status" value="1"/>
</dbReference>
<evidence type="ECO:0000313" key="4">
    <source>
        <dbReference type="EMBL" id="KAL2785000.1"/>
    </source>
</evidence>
<dbReference type="InterPro" id="IPR036291">
    <property type="entry name" value="NAD(P)-bd_dom_sf"/>
</dbReference>
<comment type="caution">
    <text evidence="4">The sequence shown here is derived from an EMBL/GenBank/DDBJ whole genome shotgun (WGS) entry which is preliminary data.</text>
</comment>
<dbReference type="Gene3D" id="1.10.3730.10">
    <property type="entry name" value="ProC C-terminal domain-like"/>
    <property type="match status" value="1"/>
</dbReference>
<dbReference type="InterPro" id="IPR029036">
    <property type="entry name" value="P5CR_dimer"/>
</dbReference>
<dbReference type="PANTHER" id="PTHR11645">
    <property type="entry name" value="PYRROLINE-5-CARBOXYLATE REDUCTASE"/>
    <property type="match status" value="1"/>
</dbReference>
<dbReference type="Gene3D" id="3.40.50.720">
    <property type="entry name" value="NAD(P)-binding Rossmann-like Domain"/>
    <property type="match status" value="1"/>
</dbReference>
<dbReference type="Pfam" id="PF14748">
    <property type="entry name" value="P5CR_dimer"/>
    <property type="match status" value="1"/>
</dbReference>
<dbReference type="InterPro" id="IPR008927">
    <property type="entry name" value="6-PGluconate_DH-like_C_sf"/>
</dbReference>
<feature type="domain" description="Pyrroline-5-carboxylate reductase dimerisation" evidence="3">
    <location>
        <begin position="193"/>
        <end position="283"/>
    </location>
</feature>
<dbReference type="Proteomes" id="UP001610563">
    <property type="component" value="Unassembled WGS sequence"/>
</dbReference>